<reference evidence="1 2" key="1">
    <citation type="submission" date="2014-06" db="EMBL/GenBank/DDBJ databases">
        <title>Evolutionary Origins and Diversification of the Mycorrhizal Mutualists.</title>
        <authorList>
            <consortium name="DOE Joint Genome Institute"/>
            <consortium name="Mycorrhizal Genomics Consortium"/>
            <person name="Kohler A."/>
            <person name="Kuo A."/>
            <person name="Nagy L.G."/>
            <person name="Floudas D."/>
            <person name="Copeland A."/>
            <person name="Barry K.W."/>
            <person name="Cichocki N."/>
            <person name="Veneault-Fourrey C."/>
            <person name="LaButti K."/>
            <person name="Lindquist E.A."/>
            <person name="Lipzen A."/>
            <person name="Lundell T."/>
            <person name="Morin E."/>
            <person name="Murat C."/>
            <person name="Riley R."/>
            <person name="Ohm R."/>
            <person name="Sun H."/>
            <person name="Tunlid A."/>
            <person name="Henrissat B."/>
            <person name="Grigoriev I.V."/>
            <person name="Hibbett D.S."/>
            <person name="Martin F."/>
        </authorList>
    </citation>
    <scope>NUCLEOTIDE SEQUENCE [LARGE SCALE GENOMIC DNA]</scope>
    <source>
        <strain evidence="1 2">SS14</strain>
    </source>
</reference>
<keyword evidence="2" id="KW-1185">Reference proteome</keyword>
<organism evidence="1 2">
    <name type="scientific">Sphaerobolus stellatus (strain SS14)</name>
    <dbReference type="NCBI Taxonomy" id="990650"/>
    <lineage>
        <taxon>Eukaryota</taxon>
        <taxon>Fungi</taxon>
        <taxon>Dikarya</taxon>
        <taxon>Basidiomycota</taxon>
        <taxon>Agaricomycotina</taxon>
        <taxon>Agaricomycetes</taxon>
        <taxon>Phallomycetidae</taxon>
        <taxon>Geastrales</taxon>
        <taxon>Sphaerobolaceae</taxon>
        <taxon>Sphaerobolus</taxon>
    </lineage>
</organism>
<dbReference type="EMBL" id="KN837147">
    <property type="protein sequence ID" value="KIJ40076.1"/>
    <property type="molecule type" value="Genomic_DNA"/>
</dbReference>
<evidence type="ECO:0000313" key="1">
    <source>
        <dbReference type="EMBL" id="KIJ40076.1"/>
    </source>
</evidence>
<evidence type="ECO:0000313" key="2">
    <source>
        <dbReference type="Proteomes" id="UP000054279"/>
    </source>
</evidence>
<dbReference type="HOGENOM" id="CLU_1587550_0_0_1"/>
<protein>
    <submittedName>
        <fullName evidence="1">Uncharacterized protein</fullName>
    </submittedName>
</protein>
<dbReference type="AlphaFoldDB" id="A0A0C9VQB0"/>
<name>A0A0C9VQB0_SPHS4</name>
<gene>
    <name evidence="1" type="ORF">M422DRAFT_257144</name>
</gene>
<accession>A0A0C9VQB0</accession>
<sequence>MGAVSENSRSTQQKLSRCSLNLTWKKPVKYKDSEMSLEAPNNVGDLPDDRLLRPFVSKVPGVNARSTRSIGQHGGAAELAQAEFGGRRRAADDLFAVCSRISYLTEREHTAQGQAWLSFPLLEPRVELEPTAQVQTVGSSPIRGSHFAGFDQNSLRLFAAEVSPATAE</sequence>
<dbReference type="Proteomes" id="UP000054279">
    <property type="component" value="Unassembled WGS sequence"/>
</dbReference>
<proteinExistence type="predicted"/>